<keyword evidence="9" id="KW-0472">Membrane</keyword>
<dbReference type="Gene3D" id="3.30.565.10">
    <property type="entry name" value="Histidine kinase-like ATPase, C-terminal domain"/>
    <property type="match status" value="1"/>
</dbReference>
<keyword evidence="5" id="KW-0547">Nucleotide-binding</keyword>
<dbReference type="InterPro" id="IPR050482">
    <property type="entry name" value="Sensor_HK_TwoCompSys"/>
</dbReference>
<evidence type="ECO:0000259" key="10">
    <source>
        <dbReference type="Pfam" id="PF02518"/>
    </source>
</evidence>
<reference evidence="12" key="1">
    <citation type="journal article" date="2014" name="Int. J. Syst. Evol. Microbiol.">
        <title>Complete genome sequence of Corynebacterium casei LMG S-19264T (=DSM 44701T), isolated from a smear-ripened cheese.</title>
        <authorList>
            <consortium name="US DOE Joint Genome Institute (JGI-PGF)"/>
            <person name="Walter F."/>
            <person name="Albersmeier A."/>
            <person name="Kalinowski J."/>
            <person name="Ruckert C."/>
        </authorList>
    </citation>
    <scope>NUCLEOTIDE SEQUENCE</scope>
    <source>
        <strain evidence="12">VKM Ac-1401</strain>
    </source>
</reference>
<feature type="transmembrane region" description="Helical" evidence="9">
    <location>
        <begin position="44"/>
        <end position="61"/>
    </location>
</feature>
<evidence type="ECO:0000256" key="5">
    <source>
        <dbReference type="ARBA" id="ARBA00022741"/>
    </source>
</evidence>
<dbReference type="CDD" id="cd16917">
    <property type="entry name" value="HATPase_UhpB-NarQ-NarX-like"/>
    <property type="match status" value="1"/>
</dbReference>
<dbReference type="Pfam" id="PF07730">
    <property type="entry name" value="HisKA_3"/>
    <property type="match status" value="1"/>
</dbReference>
<keyword evidence="7" id="KW-0067">ATP-binding</keyword>
<sequence length="423" mass="45696">MAMHTLLLRGQRYLEPVIAIIFFVFWALAETGTHPILPGLLRSVLPWWAALLGVSIAIAVCRIWPLVAMGVSTLVVVGQLLFPYSAVFTHTDWPIYLGFLIVVLGVSAAVRDRWRPVSFAFAIGIAVSVAGLLVGWGRMDWYGPIADTSRGATSDVGMIVANRITIFAIALILSIGAWLLGFFGRAWQQKLQNDALLAQTTDDLRAAEVDLLVSQERDRIAQDVHDIMAHSLSVIIAQADGARFVAPARPEAVSESLENIAASARTSLTEVRMLIETLITDPVGHSAPRIAELDELVDRMRTAGLDVALEQFGDPEPLTSTQELAVYRIVQESLTNALKHAGREPVARVALDWRGNGLAITVASNGEPSSRSEPLTTSRGLYGMRERARLAGGWLTCGPVDDTPGGYIVTAFIPTDAAVETAA</sequence>
<evidence type="ECO:0000256" key="9">
    <source>
        <dbReference type="SAM" id="Phobius"/>
    </source>
</evidence>
<protein>
    <recommendedName>
        <fullName evidence="2">histidine kinase</fullName>
        <ecNumber evidence="2">2.7.13.3</ecNumber>
    </recommendedName>
</protein>
<comment type="caution">
    <text evidence="12">The sequence shown here is derived from an EMBL/GenBank/DDBJ whole genome shotgun (WGS) entry which is preliminary data.</text>
</comment>
<dbReference type="Pfam" id="PF02518">
    <property type="entry name" value="HATPase_c"/>
    <property type="match status" value="1"/>
</dbReference>
<evidence type="ECO:0000256" key="2">
    <source>
        <dbReference type="ARBA" id="ARBA00012438"/>
    </source>
</evidence>
<dbReference type="Gene3D" id="1.20.5.1930">
    <property type="match status" value="1"/>
</dbReference>
<evidence type="ECO:0000256" key="4">
    <source>
        <dbReference type="ARBA" id="ARBA00022679"/>
    </source>
</evidence>
<name>A0A9W6LYN7_9MICO</name>
<dbReference type="GO" id="GO:0000155">
    <property type="term" value="F:phosphorelay sensor kinase activity"/>
    <property type="evidence" value="ECO:0007669"/>
    <property type="project" value="InterPro"/>
</dbReference>
<feature type="transmembrane region" description="Helical" evidence="9">
    <location>
        <begin position="93"/>
        <end position="110"/>
    </location>
</feature>
<proteinExistence type="predicted"/>
<dbReference type="PANTHER" id="PTHR24421:SF10">
    <property type="entry name" value="NITRATE_NITRITE SENSOR PROTEIN NARQ"/>
    <property type="match status" value="1"/>
</dbReference>
<dbReference type="InterPro" id="IPR036890">
    <property type="entry name" value="HATPase_C_sf"/>
</dbReference>
<dbReference type="InterPro" id="IPR003594">
    <property type="entry name" value="HATPase_dom"/>
</dbReference>
<dbReference type="GO" id="GO:0005524">
    <property type="term" value="F:ATP binding"/>
    <property type="evidence" value="ECO:0007669"/>
    <property type="project" value="UniProtKB-KW"/>
</dbReference>
<feature type="transmembrane region" description="Helical" evidence="9">
    <location>
        <begin position="117"/>
        <end position="136"/>
    </location>
</feature>
<evidence type="ECO:0000256" key="3">
    <source>
        <dbReference type="ARBA" id="ARBA00022553"/>
    </source>
</evidence>
<keyword evidence="8" id="KW-0902">Two-component regulatory system</keyword>
<evidence type="ECO:0000256" key="1">
    <source>
        <dbReference type="ARBA" id="ARBA00000085"/>
    </source>
</evidence>
<dbReference type="GO" id="GO:0016020">
    <property type="term" value="C:membrane"/>
    <property type="evidence" value="ECO:0007669"/>
    <property type="project" value="InterPro"/>
</dbReference>
<feature type="domain" description="Histidine kinase/HSP90-like ATPase" evidence="10">
    <location>
        <begin position="323"/>
        <end position="415"/>
    </location>
</feature>
<dbReference type="GO" id="GO:0046983">
    <property type="term" value="F:protein dimerization activity"/>
    <property type="evidence" value="ECO:0007669"/>
    <property type="project" value="InterPro"/>
</dbReference>
<evidence type="ECO:0000256" key="6">
    <source>
        <dbReference type="ARBA" id="ARBA00022777"/>
    </source>
</evidence>
<dbReference type="SUPFAM" id="SSF55874">
    <property type="entry name" value="ATPase domain of HSP90 chaperone/DNA topoisomerase II/histidine kinase"/>
    <property type="match status" value="1"/>
</dbReference>
<keyword evidence="9" id="KW-0812">Transmembrane</keyword>
<keyword evidence="3" id="KW-0597">Phosphoprotein</keyword>
<accession>A0A9W6LYN7</accession>
<dbReference type="EMBL" id="BSEN01000001">
    <property type="protein sequence ID" value="GLJ75016.1"/>
    <property type="molecule type" value="Genomic_DNA"/>
</dbReference>
<keyword evidence="9" id="KW-1133">Transmembrane helix</keyword>
<evidence type="ECO:0000256" key="7">
    <source>
        <dbReference type="ARBA" id="ARBA00022840"/>
    </source>
</evidence>
<keyword evidence="4" id="KW-0808">Transferase</keyword>
<evidence type="ECO:0000259" key="11">
    <source>
        <dbReference type="Pfam" id="PF07730"/>
    </source>
</evidence>
<keyword evidence="6 12" id="KW-0418">Kinase</keyword>
<evidence type="ECO:0000313" key="13">
    <source>
        <dbReference type="Proteomes" id="UP001142372"/>
    </source>
</evidence>
<dbReference type="InterPro" id="IPR011712">
    <property type="entry name" value="Sig_transdc_His_kin_sub3_dim/P"/>
</dbReference>
<evidence type="ECO:0000313" key="12">
    <source>
        <dbReference type="EMBL" id="GLJ75016.1"/>
    </source>
</evidence>
<reference evidence="12" key="2">
    <citation type="submission" date="2023-01" db="EMBL/GenBank/DDBJ databases">
        <authorList>
            <person name="Sun Q."/>
            <person name="Evtushenko L."/>
        </authorList>
    </citation>
    <scope>NUCLEOTIDE SEQUENCE</scope>
    <source>
        <strain evidence="12">VKM Ac-1401</strain>
    </source>
</reference>
<dbReference type="EC" id="2.7.13.3" evidence="2"/>
<gene>
    <name evidence="12" type="ORF">GCM10017584_05890</name>
</gene>
<dbReference type="Proteomes" id="UP001142372">
    <property type="component" value="Unassembled WGS sequence"/>
</dbReference>
<feature type="transmembrane region" description="Helical" evidence="9">
    <location>
        <begin position="66"/>
        <end position="87"/>
    </location>
</feature>
<dbReference type="AlphaFoldDB" id="A0A9W6LYN7"/>
<organism evidence="12 13">
    <name type="scientific">Leifsonia poae</name>
    <dbReference type="NCBI Taxonomy" id="110933"/>
    <lineage>
        <taxon>Bacteria</taxon>
        <taxon>Bacillati</taxon>
        <taxon>Actinomycetota</taxon>
        <taxon>Actinomycetes</taxon>
        <taxon>Micrococcales</taxon>
        <taxon>Microbacteriaceae</taxon>
        <taxon>Leifsonia</taxon>
    </lineage>
</organism>
<comment type="catalytic activity">
    <reaction evidence="1">
        <text>ATP + protein L-histidine = ADP + protein N-phospho-L-histidine.</text>
        <dbReference type="EC" id="2.7.13.3"/>
    </reaction>
</comment>
<feature type="transmembrane region" description="Helical" evidence="9">
    <location>
        <begin position="156"/>
        <end position="183"/>
    </location>
</feature>
<evidence type="ECO:0000256" key="8">
    <source>
        <dbReference type="ARBA" id="ARBA00023012"/>
    </source>
</evidence>
<feature type="transmembrane region" description="Helical" evidence="9">
    <location>
        <begin position="12"/>
        <end position="29"/>
    </location>
</feature>
<dbReference type="PANTHER" id="PTHR24421">
    <property type="entry name" value="NITRATE/NITRITE SENSOR PROTEIN NARX-RELATED"/>
    <property type="match status" value="1"/>
</dbReference>
<keyword evidence="13" id="KW-1185">Reference proteome</keyword>
<feature type="domain" description="Signal transduction histidine kinase subgroup 3 dimerisation and phosphoacceptor" evidence="11">
    <location>
        <begin position="216"/>
        <end position="278"/>
    </location>
</feature>